<evidence type="ECO:0000256" key="7">
    <source>
        <dbReference type="PROSITE-ProRule" id="PRU01240"/>
    </source>
</evidence>
<evidence type="ECO:0000313" key="11">
    <source>
        <dbReference type="EMBL" id="KXT16736.1"/>
    </source>
</evidence>
<dbReference type="GO" id="GO:0006508">
    <property type="term" value="P:proteolysis"/>
    <property type="evidence" value="ECO:0007669"/>
    <property type="project" value="UniProtKB-KW"/>
</dbReference>
<dbReference type="PROSITE" id="PS00138">
    <property type="entry name" value="SUBTILASE_SER"/>
    <property type="match status" value="1"/>
</dbReference>
<dbReference type="AlphaFoldDB" id="A0A139IQA6"/>
<keyword evidence="3 8" id="KW-0732">Signal</keyword>
<protein>
    <recommendedName>
        <fullName evidence="13">Peptidase S8/S53 domain-containing protein</fullName>
    </recommendedName>
</protein>
<dbReference type="GO" id="GO:0004252">
    <property type="term" value="F:serine-type endopeptidase activity"/>
    <property type="evidence" value="ECO:0007669"/>
    <property type="project" value="UniProtKB-UniRule"/>
</dbReference>
<dbReference type="PRINTS" id="PR00723">
    <property type="entry name" value="SUBTILISIN"/>
</dbReference>
<feature type="signal peptide" evidence="8">
    <location>
        <begin position="1"/>
        <end position="19"/>
    </location>
</feature>
<dbReference type="InterPro" id="IPR015500">
    <property type="entry name" value="Peptidase_S8_subtilisin-rel"/>
</dbReference>
<keyword evidence="5 7" id="KW-0720">Serine protease</keyword>
<evidence type="ECO:0008006" key="13">
    <source>
        <dbReference type="Google" id="ProtNLM"/>
    </source>
</evidence>
<feature type="active site" description="Charge relay system" evidence="6 7">
    <location>
        <position position="172"/>
    </location>
</feature>
<name>A0A139IQA6_9PEZI</name>
<dbReference type="EMBL" id="LFZO01000031">
    <property type="protein sequence ID" value="KXT16736.1"/>
    <property type="molecule type" value="Genomic_DNA"/>
</dbReference>
<feature type="active site" description="Charge relay system" evidence="6 7">
    <location>
        <position position="212"/>
    </location>
</feature>
<evidence type="ECO:0000256" key="3">
    <source>
        <dbReference type="ARBA" id="ARBA00022729"/>
    </source>
</evidence>
<evidence type="ECO:0000256" key="5">
    <source>
        <dbReference type="ARBA" id="ARBA00022825"/>
    </source>
</evidence>
<feature type="domain" description="Peptidase S8/S53" evidence="9">
    <location>
        <begin position="163"/>
        <end position="585"/>
    </location>
</feature>
<evidence type="ECO:0000313" key="12">
    <source>
        <dbReference type="Proteomes" id="UP000073492"/>
    </source>
</evidence>
<evidence type="ECO:0000256" key="2">
    <source>
        <dbReference type="ARBA" id="ARBA00022670"/>
    </source>
</evidence>
<evidence type="ECO:0000259" key="9">
    <source>
        <dbReference type="Pfam" id="PF00082"/>
    </source>
</evidence>
<dbReference type="InterPro" id="IPR023828">
    <property type="entry name" value="Peptidase_S8_Ser-AS"/>
</dbReference>
<dbReference type="Pfam" id="PF06280">
    <property type="entry name" value="fn3_5"/>
    <property type="match status" value="1"/>
</dbReference>
<keyword evidence="12" id="KW-1185">Reference proteome</keyword>
<evidence type="ECO:0000259" key="10">
    <source>
        <dbReference type="Pfam" id="PF06280"/>
    </source>
</evidence>
<dbReference type="OrthoDB" id="10256524at2759"/>
<evidence type="ECO:0000256" key="8">
    <source>
        <dbReference type="SAM" id="SignalP"/>
    </source>
</evidence>
<evidence type="ECO:0000256" key="4">
    <source>
        <dbReference type="ARBA" id="ARBA00022801"/>
    </source>
</evidence>
<evidence type="ECO:0000256" key="6">
    <source>
        <dbReference type="PIRSR" id="PIRSR615500-1"/>
    </source>
</evidence>
<dbReference type="STRING" id="113226.A0A139IQA6"/>
<dbReference type="InterPro" id="IPR000209">
    <property type="entry name" value="Peptidase_S8/S53_dom"/>
</dbReference>
<dbReference type="GO" id="GO:0016020">
    <property type="term" value="C:membrane"/>
    <property type="evidence" value="ECO:0007669"/>
    <property type="project" value="InterPro"/>
</dbReference>
<proteinExistence type="inferred from homology"/>
<organism evidence="11 12">
    <name type="scientific">Pseudocercospora musae</name>
    <dbReference type="NCBI Taxonomy" id="113226"/>
    <lineage>
        <taxon>Eukaryota</taxon>
        <taxon>Fungi</taxon>
        <taxon>Dikarya</taxon>
        <taxon>Ascomycota</taxon>
        <taxon>Pezizomycotina</taxon>
        <taxon>Dothideomycetes</taxon>
        <taxon>Dothideomycetidae</taxon>
        <taxon>Mycosphaerellales</taxon>
        <taxon>Mycosphaerellaceae</taxon>
        <taxon>Pseudocercospora</taxon>
    </lineage>
</organism>
<reference evidence="11 12" key="1">
    <citation type="submission" date="2015-07" db="EMBL/GenBank/DDBJ databases">
        <title>Comparative genomics of the Sigatoka disease complex on banana suggests a link between parallel evolutionary changes in Pseudocercospora fijiensis and Pseudocercospora eumusae and increased virulence on the banana host.</title>
        <authorList>
            <person name="Chang T.-C."/>
            <person name="Salvucci A."/>
            <person name="Crous P.W."/>
            <person name="Stergiopoulos I."/>
        </authorList>
    </citation>
    <scope>NUCLEOTIDE SEQUENCE [LARGE SCALE GENOMIC DNA]</scope>
    <source>
        <strain evidence="11 12">CBS 116634</strain>
    </source>
</reference>
<keyword evidence="4 7" id="KW-0378">Hydrolase</keyword>
<dbReference type="Pfam" id="PF00082">
    <property type="entry name" value="Peptidase_S8"/>
    <property type="match status" value="1"/>
</dbReference>
<comment type="caution">
    <text evidence="11">The sequence shown here is derived from an EMBL/GenBank/DDBJ whole genome shotgun (WGS) entry which is preliminary data.</text>
</comment>
<comment type="similarity">
    <text evidence="1 7">Belongs to the peptidase S8 family.</text>
</comment>
<dbReference type="InterPro" id="IPR010435">
    <property type="entry name" value="C5a/SBT2-like_Fn3"/>
</dbReference>
<feature type="chain" id="PRO_5007297615" description="Peptidase S8/S53 domain-containing protein" evidence="8">
    <location>
        <begin position="20"/>
        <end position="919"/>
    </location>
</feature>
<feature type="domain" description="C5a peptidase/Subtilisin-like protease SBT2-like Fn3-like" evidence="10">
    <location>
        <begin position="633"/>
        <end position="743"/>
    </location>
</feature>
<feature type="active site" description="Charge relay system" evidence="6 7">
    <location>
        <position position="546"/>
    </location>
</feature>
<dbReference type="Gene3D" id="3.40.50.200">
    <property type="entry name" value="Peptidase S8/S53 domain"/>
    <property type="match status" value="2"/>
</dbReference>
<dbReference type="PROSITE" id="PS51892">
    <property type="entry name" value="SUBTILASE"/>
    <property type="match status" value="1"/>
</dbReference>
<keyword evidence="2 7" id="KW-0645">Protease</keyword>
<dbReference type="SUPFAM" id="SSF52743">
    <property type="entry name" value="Subtilisin-like"/>
    <property type="match status" value="1"/>
</dbReference>
<sequence length="919" mass="99731">MIRALLCLALALLLVSGEAETDDLSAHQRHAIIELDSSSLLSTEQILGELVSLASQTDVPSIISKRRDLHSDLFQGFSISITSKNGLGAIDAIYDGIVSHHAVKNAWLSSPHAFSPSGSALNLGRHHVSTPLPLSYRSRRESEPHPPHAQIGVDRLHAAGIKGKGIRIAILDTGFDYKQQPFGYEIGPYKKVTYGHDWIGASDDPYTECSHHGTHVMGIVAADPTTFGVVGAAPDATIELHRVFDCDGHNDEDTLFSALTAAWQRGVDVINCSWGLSDSFETAISTLAARIMANGTYVQFTAGNGGPQPLSINNPGATHGVPAVASVDCESSAAYFWNGSFFSDGVQHNIRWVPGLTNHAVTEFPSRLDVWAPLETVPENAPWRPATFPANLSIPDMEKTVLLTRLDFFAVYHEHIVDLIKPRYVLTYHPMAGDLGFPGMYFPSWPLSEFPDTRALATVEHETALHMVHEISQGKRVTITLAQKDAYADDVAYSVNLRTGGRVTENSGWGPTMTGEAGVTFAAPGGRILSTVPRVYGGFGQLTGTSMAAPLVTGVVALMKEVHPDWTPEMIRNVLATTAHPMPYTDNSTRDYGLLAPVIQQGGGLIDAFRATHATTIVNVSVLDFLDLSRRPSSLSFSLTNVGNETVSFGISHIGAASGYAKMRSEDMSFADDKHLDQSRLLMAVYASVQIDPVSVTVDQGQSAVVRVTVTPPAGLDPSRLPFFGGYIALNSTDGTQNLTVPYSGIAARLPQDLPLVEAESVKSAMYRPESGSLSDCDSSAKFGLVSINNTLRFSLGTWPAVTFSSPLLQIRTAQVSMVNVMSGQEIIKHTLTPEDWKAGQWHWNGDSNRDPTVISEGRYLWRLKYSGLLARNEEDFTTIETDPFLVEYSKGDGKYHHTLPEFQDTPCEIEAAEGFISW</sequence>
<dbReference type="InterPro" id="IPR036852">
    <property type="entry name" value="Peptidase_S8/S53_dom_sf"/>
</dbReference>
<evidence type="ECO:0000256" key="1">
    <source>
        <dbReference type="ARBA" id="ARBA00011073"/>
    </source>
</evidence>
<dbReference type="PANTHER" id="PTHR43806">
    <property type="entry name" value="PEPTIDASE S8"/>
    <property type="match status" value="1"/>
</dbReference>
<dbReference type="Proteomes" id="UP000073492">
    <property type="component" value="Unassembled WGS sequence"/>
</dbReference>
<gene>
    <name evidence="11" type="ORF">AC579_5231</name>
</gene>
<dbReference type="PANTHER" id="PTHR43806:SF66">
    <property type="entry name" value="SERIN ENDOPEPTIDASE"/>
    <property type="match status" value="1"/>
</dbReference>
<dbReference type="InterPro" id="IPR050131">
    <property type="entry name" value="Peptidase_S8_subtilisin-like"/>
</dbReference>
<accession>A0A139IQA6</accession>